<evidence type="ECO:0000259" key="3">
    <source>
        <dbReference type="Pfam" id="PF20789"/>
    </source>
</evidence>
<feature type="domain" description="Acyl-CoA thioesterase-like C-terminal" evidence="3">
    <location>
        <begin position="185"/>
        <end position="312"/>
    </location>
</feature>
<evidence type="ECO:0000259" key="2">
    <source>
        <dbReference type="Pfam" id="PF13622"/>
    </source>
</evidence>
<proteinExistence type="predicted"/>
<dbReference type="GeneID" id="54479850"/>
<dbReference type="InterPro" id="IPR049449">
    <property type="entry name" value="TesB_ACOT8-like_N"/>
</dbReference>
<dbReference type="RefSeq" id="XP_033591493.1">
    <property type="nucleotide sequence ID" value="XM_033738849.1"/>
</dbReference>
<name>A0A6A6PYW1_9PEZI</name>
<dbReference type="Gene3D" id="2.40.160.210">
    <property type="entry name" value="Acyl-CoA thioesterase, double hotdog domain"/>
    <property type="match status" value="2"/>
</dbReference>
<dbReference type="CDD" id="cd03440">
    <property type="entry name" value="hot_dog"/>
    <property type="match status" value="1"/>
</dbReference>
<feature type="region of interest" description="Disordered" evidence="1">
    <location>
        <begin position="324"/>
        <end position="343"/>
    </location>
</feature>
<gene>
    <name evidence="4" type="ORF">BDY17DRAFT_93767</name>
</gene>
<keyword evidence="5" id="KW-1185">Reference proteome</keyword>
<reference evidence="4" key="1">
    <citation type="journal article" date="2020" name="Stud. Mycol.">
        <title>101 Dothideomycetes genomes: a test case for predicting lifestyles and emergence of pathogens.</title>
        <authorList>
            <person name="Haridas S."/>
            <person name="Albert R."/>
            <person name="Binder M."/>
            <person name="Bloem J."/>
            <person name="Labutti K."/>
            <person name="Salamov A."/>
            <person name="Andreopoulos B."/>
            <person name="Baker S."/>
            <person name="Barry K."/>
            <person name="Bills G."/>
            <person name="Bluhm B."/>
            <person name="Cannon C."/>
            <person name="Castanera R."/>
            <person name="Culley D."/>
            <person name="Daum C."/>
            <person name="Ezra D."/>
            <person name="Gonzalez J."/>
            <person name="Henrissat B."/>
            <person name="Kuo A."/>
            <person name="Liang C."/>
            <person name="Lipzen A."/>
            <person name="Lutzoni F."/>
            <person name="Magnuson J."/>
            <person name="Mondo S."/>
            <person name="Nolan M."/>
            <person name="Ohm R."/>
            <person name="Pangilinan J."/>
            <person name="Park H.-J."/>
            <person name="Ramirez L."/>
            <person name="Alfaro M."/>
            <person name="Sun H."/>
            <person name="Tritt A."/>
            <person name="Yoshinaga Y."/>
            <person name="Zwiers L.-H."/>
            <person name="Turgeon B."/>
            <person name="Goodwin S."/>
            <person name="Spatafora J."/>
            <person name="Crous P."/>
            <person name="Grigoriev I."/>
        </authorList>
    </citation>
    <scope>NUCLEOTIDE SEQUENCE</scope>
    <source>
        <strain evidence="4">CBS 113389</strain>
    </source>
</reference>
<organism evidence="4 5">
    <name type="scientific">Neohortaea acidophila</name>
    <dbReference type="NCBI Taxonomy" id="245834"/>
    <lineage>
        <taxon>Eukaryota</taxon>
        <taxon>Fungi</taxon>
        <taxon>Dikarya</taxon>
        <taxon>Ascomycota</taxon>
        <taxon>Pezizomycotina</taxon>
        <taxon>Dothideomycetes</taxon>
        <taxon>Dothideomycetidae</taxon>
        <taxon>Mycosphaerellales</taxon>
        <taxon>Teratosphaeriaceae</taxon>
        <taxon>Neohortaea</taxon>
    </lineage>
</organism>
<dbReference type="InterPro" id="IPR052389">
    <property type="entry name" value="Sec_Metab_Biosynth-Assoc"/>
</dbReference>
<feature type="compositionally biased region" description="Basic residues" evidence="1">
    <location>
        <begin position="331"/>
        <end position="343"/>
    </location>
</feature>
<dbReference type="PANTHER" id="PTHR38110">
    <property type="entry name" value="CHROMOSOME 23, WHOLE GENOME SHOTGUN SEQUENCE"/>
    <property type="match status" value="1"/>
</dbReference>
<dbReference type="InterPro" id="IPR049450">
    <property type="entry name" value="ACOT8-like_C"/>
</dbReference>
<evidence type="ECO:0000313" key="5">
    <source>
        <dbReference type="Proteomes" id="UP000799767"/>
    </source>
</evidence>
<dbReference type="InterPro" id="IPR029069">
    <property type="entry name" value="HotDog_dom_sf"/>
</dbReference>
<dbReference type="SUPFAM" id="SSF54637">
    <property type="entry name" value="Thioesterase/thiol ester dehydrase-isomerase"/>
    <property type="match status" value="2"/>
</dbReference>
<sequence>MATADADKSLVPFLEAARVLQSSSHQYAANIHPGWCFGPVAHGGYLVSVVWEAVRLHFATTLKQSQQSNAIALHTEFLRRAAPGEAVVHVEDVQLGRRVSTVGFSLMQGGKKICTGFATHCGSTSKTTPVSLNLGYSQPSAPPPVDFEAVLSGQDKNWIRYDVVQPANAGNLTFKNFIFAYPRQTAQTPAEKRVAQQWMCPRLPHQRWTTSMLGILLDSATPPPENFYPSMTFAQRAEEDTRLGKKQSRIHPPWRDERLYTTADTTIDVKRQLPEEGEKWLMLISRTKEVVDGRFDVGAEVWDAQGRLIATAYSLWEMIELPNAPGGGSSGKRKGQGAKLARL</sequence>
<dbReference type="PANTHER" id="PTHR38110:SF4">
    <property type="entry name" value="THIOESTERASE-LIKE SUPERFAMILY-DOMAIN-CONTAINING PROTEIN"/>
    <property type="match status" value="1"/>
</dbReference>
<dbReference type="AlphaFoldDB" id="A0A6A6PYW1"/>
<dbReference type="Pfam" id="PF13622">
    <property type="entry name" value="4HBT_3"/>
    <property type="match status" value="1"/>
</dbReference>
<dbReference type="Proteomes" id="UP000799767">
    <property type="component" value="Unassembled WGS sequence"/>
</dbReference>
<accession>A0A6A6PYW1</accession>
<evidence type="ECO:0000256" key="1">
    <source>
        <dbReference type="SAM" id="MobiDB-lite"/>
    </source>
</evidence>
<protein>
    <submittedName>
        <fullName evidence="4">Thioesterase-like superfamily-domain-containing protein</fullName>
    </submittedName>
</protein>
<feature type="domain" description="Acyl-CoA thioesterase-like N-terminal HotDog" evidence="2">
    <location>
        <begin position="32"/>
        <end position="120"/>
    </location>
</feature>
<dbReference type="OrthoDB" id="2532955at2759"/>
<dbReference type="InterPro" id="IPR042171">
    <property type="entry name" value="Acyl-CoA_hotdog"/>
</dbReference>
<evidence type="ECO:0000313" key="4">
    <source>
        <dbReference type="EMBL" id="KAF2484924.1"/>
    </source>
</evidence>
<dbReference type="Pfam" id="PF20789">
    <property type="entry name" value="4HBT_3C"/>
    <property type="match status" value="1"/>
</dbReference>
<dbReference type="EMBL" id="MU001633">
    <property type="protein sequence ID" value="KAF2484924.1"/>
    <property type="molecule type" value="Genomic_DNA"/>
</dbReference>